<dbReference type="Pfam" id="PF01522">
    <property type="entry name" value="Polysacc_deac_1"/>
    <property type="match status" value="1"/>
</dbReference>
<evidence type="ECO:0000256" key="2">
    <source>
        <dbReference type="ARBA" id="ARBA00022801"/>
    </source>
</evidence>
<protein>
    <submittedName>
        <fullName evidence="4">Polysaccharide deacetylase family protein</fullName>
        <ecNumber evidence="4">3.-.-.-</ecNumber>
    </submittedName>
</protein>
<sequence>MIRLFKTPWILKRMLPGYTWHKEASGKKLYLTFDDGPIPEVTPWVLEQLEKYGAKATFFCVGDNVVKHPDVTEKIIHKGHVLANHTFHHLKGWNTKEDRYVRNVEQCQQELERYAPSPATNLFRPPYGRITGKQAKQLRGKYEIIMWDVLTNDYDNSLSQEKCLLKSIESTQSGSIIVFHDSLKARRNMMYALPRYLEHFSKLGYTFETL</sequence>
<evidence type="ECO:0000313" key="5">
    <source>
        <dbReference type="Proteomes" id="UP001597544"/>
    </source>
</evidence>
<keyword evidence="1" id="KW-0479">Metal-binding</keyword>
<gene>
    <name evidence="4" type="ORF">ACFSRY_18600</name>
</gene>
<accession>A0ABW5IR67</accession>
<dbReference type="InterPro" id="IPR011330">
    <property type="entry name" value="Glyco_hydro/deAcase_b/a-brl"/>
</dbReference>
<dbReference type="InterPro" id="IPR050248">
    <property type="entry name" value="Polysacc_deacetylase_ArnD"/>
</dbReference>
<dbReference type="CDD" id="cd10917">
    <property type="entry name" value="CE4_NodB_like_6s_7s"/>
    <property type="match status" value="1"/>
</dbReference>
<dbReference type="RefSeq" id="WP_377511594.1">
    <property type="nucleotide sequence ID" value="NZ_JBHULU010000022.1"/>
</dbReference>
<keyword evidence="2 4" id="KW-0378">Hydrolase</keyword>
<reference evidence="5" key="1">
    <citation type="journal article" date="2019" name="Int. J. Syst. Evol. Microbiol.">
        <title>The Global Catalogue of Microorganisms (GCM) 10K type strain sequencing project: providing services to taxonomists for standard genome sequencing and annotation.</title>
        <authorList>
            <consortium name="The Broad Institute Genomics Platform"/>
            <consortium name="The Broad Institute Genome Sequencing Center for Infectious Disease"/>
            <person name="Wu L."/>
            <person name="Ma J."/>
        </authorList>
    </citation>
    <scope>NUCLEOTIDE SEQUENCE [LARGE SCALE GENOMIC DNA]</scope>
    <source>
        <strain evidence="5">KCTC 42498</strain>
    </source>
</reference>
<evidence type="ECO:0000256" key="1">
    <source>
        <dbReference type="ARBA" id="ARBA00022723"/>
    </source>
</evidence>
<feature type="domain" description="NodB homology" evidence="3">
    <location>
        <begin position="27"/>
        <end position="208"/>
    </location>
</feature>
<dbReference type="GO" id="GO:0016787">
    <property type="term" value="F:hydrolase activity"/>
    <property type="evidence" value="ECO:0007669"/>
    <property type="project" value="UniProtKB-KW"/>
</dbReference>
<evidence type="ECO:0000259" key="3">
    <source>
        <dbReference type="PROSITE" id="PS51677"/>
    </source>
</evidence>
<dbReference type="SUPFAM" id="SSF88713">
    <property type="entry name" value="Glycoside hydrolase/deacetylase"/>
    <property type="match status" value="1"/>
</dbReference>
<dbReference type="Gene3D" id="3.20.20.370">
    <property type="entry name" value="Glycoside hydrolase/deacetylase"/>
    <property type="match status" value="1"/>
</dbReference>
<keyword evidence="5" id="KW-1185">Reference proteome</keyword>
<proteinExistence type="predicted"/>
<dbReference type="Proteomes" id="UP001597544">
    <property type="component" value="Unassembled WGS sequence"/>
</dbReference>
<organism evidence="4 5">
    <name type="scientific">Pontibacter locisalis</name>
    <dbReference type="NCBI Taxonomy" id="1719035"/>
    <lineage>
        <taxon>Bacteria</taxon>
        <taxon>Pseudomonadati</taxon>
        <taxon>Bacteroidota</taxon>
        <taxon>Cytophagia</taxon>
        <taxon>Cytophagales</taxon>
        <taxon>Hymenobacteraceae</taxon>
        <taxon>Pontibacter</taxon>
    </lineage>
</organism>
<dbReference type="EC" id="3.-.-.-" evidence="4"/>
<dbReference type="PROSITE" id="PS51677">
    <property type="entry name" value="NODB"/>
    <property type="match status" value="1"/>
</dbReference>
<dbReference type="EMBL" id="JBHULU010000022">
    <property type="protein sequence ID" value="MFD2515889.1"/>
    <property type="molecule type" value="Genomic_DNA"/>
</dbReference>
<name>A0ABW5IR67_9BACT</name>
<comment type="caution">
    <text evidence="4">The sequence shown here is derived from an EMBL/GenBank/DDBJ whole genome shotgun (WGS) entry which is preliminary data.</text>
</comment>
<dbReference type="PANTHER" id="PTHR10587:SF133">
    <property type="entry name" value="CHITIN DEACETYLASE 1-RELATED"/>
    <property type="match status" value="1"/>
</dbReference>
<dbReference type="InterPro" id="IPR002509">
    <property type="entry name" value="NODB_dom"/>
</dbReference>
<dbReference type="PANTHER" id="PTHR10587">
    <property type="entry name" value="GLYCOSYL TRANSFERASE-RELATED"/>
    <property type="match status" value="1"/>
</dbReference>
<evidence type="ECO:0000313" key="4">
    <source>
        <dbReference type="EMBL" id="MFD2515889.1"/>
    </source>
</evidence>